<dbReference type="Proteomes" id="UP000249061">
    <property type="component" value="Unassembled WGS sequence"/>
</dbReference>
<accession>A0A2W5TPE8</accession>
<gene>
    <name evidence="1" type="ORF">DI536_04290</name>
</gene>
<reference evidence="1 2" key="1">
    <citation type="submission" date="2017-08" db="EMBL/GenBank/DDBJ databases">
        <title>Infants hospitalized years apart are colonized by the same room-sourced microbial strains.</title>
        <authorList>
            <person name="Brooks B."/>
            <person name="Olm M.R."/>
            <person name="Firek B.A."/>
            <person name="Baker R."/>
            <person name="Thomas B.C."/>
            <person name="Morowitz M.J."/>
            <person name="Banfield J.F."/>
        </authorList>
    </citation>
    <scope>NUCLEOTIDE SEQUENCE [LARGE SCALE GENOMIC DNA]</scope>
    <source>
        <strain evidence="1">S2_003_000_R2_14</strain>
    </source>
</reference>
<name>A0A2W5TPE8_9BACT</name>
<evidence type="ECO:0000313" key="2">
    <source>
        <dbReference type="Proteomes" id="UP000249061"/>
    </source>
</evidence>
<organism evidence="1 2">
    <name type="scientific">Archangium gephyra</name>
    <dbReference type="NCBI Taxonomy" id="48"/>
    <lineage>
        <taxon>Bacteria</taxon>
        <taxon>Pseudomonadati</taxon>
        <taxon>Myxococcota</taxon>
        <taxon>Myxococcia</taxon>
        <taxon>Myxococcales</taxon>
        <taxon>Cystobacterineae</taxon>
        <taxon>Archangiaceae</taxon>
        <taxon>Archangium</taxon>
    </lineage>
</organism>
<protein>
    <submittedName>
        <fullName evidence="1">Uncharacterized protein</fullName>
    </submittedName>
</protein>
<comment type="caution">
    <text evidence="1">The sequence shown here is derived from an EMBL/GenBank/DDBJ whole genome shotgun (WGS) entry which is preliminary data.</text>
</comment>
<evidence type="ECO:0000313" key="1">
    <source>
        <dbReference type="EMBL" id="PZR17539.1"/>
    </source>
</evidence>
<sequence length="207" mass="21971">MNRARLAALVSLVTVVAVGGATYTIYGPNSPSVTALAFTDAGVTAPTHIATCPVRVDPACAAAYGTGLYETVRFPVFVTGTPGDPNGYDVLLPPRTRRVAGQCLEVMDGWKTCVLEAITAQTRAVADAYWVSEIPVLIARDLSPYVIPDCRSVDGGWDDQHAAVDCVQLDGGWRGCNAQPRAQMRGTQCLYAPTNNVRAGERIEGSL</sequence>
<dbReference type="EMBL" id="QFQP01000002">
    <property type="protein sequence ID" value="PZR17539.1"/>
    <property type="molecule type" value="Genomic_DNA"/>
</dbReference>
<proteinExistence type="predicted"/>
<dbReference type="AlphaFoldDB" id="A0A2W5TPE8"/>